<dbReference type="RefSeq" id="WP_117490969.1">
    <property type="nucleotide sequence ID" value="NZ_QVIG01000001.1"/>
</dbReference>
<dbReference type="Proteomes" id="UP000263377">
    <property type="component" value="Unassembled WGS sequence"/>
</dbReference>
<name>A0A373A4G6_9ACTN</name>
<sequence length="178" mass="20699">MDWELVQELAADIGREIGRRWPVVDADDVSQEILTHVVENQARLTDKERGYLATVFRSIGQRYASRERDYQNLVDDQYWYTPKEVRALVRSFGLDNDQLAQMLGKKDDLQHCRVTDNLVPGRCDVMEGMKCISPRYREVVWNHLVDDQEVTDSKLLTRAVDALTTAMNRNIRKQEQTA</sequence>
<protein>
    <submittedName>
        <fullName evidence="1">Uncharacterized protein</fullName>
    </submittedName>
</protein>
<comment type="caution">
    <text evidence="1">The sequence shown here is derived from an EMBL/GenBank/DDBJ whole genome shotgun (WGS) entry which is preliminary data.</text>
</comment>
<dbReference type="AlphaFoldDB" id="A0A373A4G6"/>
<keyword evidence="2" id="KW-1185">Reference proteome</keyword>
<gene>
    <name evidence="1" type="ORF">DR950_36225</name>
</gene>
<dbReference type="EMBL" id="QVIG01000001">
    <property type="protein sequence ID" value="RGD62480.1"/>
    <property type="molecule type" value="Genomic_DNA"/>
</dbReference>
<organism evidence="1 2">
    <name type="scientific">Kitasatospora xanthocidica</name>
    <dbReference type="NCBI Taxonomy" id="83382"/>
    <lineage>
        <taxon>Bacteria</taxon>
        <taxon>Bacillati</taxon>
        <taxon>Actinomycetota</taxon>
        <taxon>Actinomycetes</taxon>
        <taxon>Kitasatosporales</taxon>
        <taxon>Streptomycetaceae</taxon>
        <taxon>Kitasatospora</taxon>
    </lineage>
</organism>
<reference evidence="1 2" key="1">
    <citation type="submission" date="2018-08" db="EMBL/GenBank/DDBJ databases">
        <title>Diversity &amp; Physiological Properties of Lignin-Decomposing Actinobacteria from Soil.</title>
        <authorList>
            <person name="Roh S.G."/>
            <person name="Kim S.B."/>
        </authorList>
    </citation>
    <scope>NUCLEOTIDE SEQUENCE [LARGE SCALE GENOMIC DNA]</scope>
    <source>
        <strain evidence="1 2">MMS17-GH009</strain>
    </source>
</reference>
<evidence type="ECO:0000313" key="1">
    <source>
        <dbReference type="EMBL" id="RGD62480.1"/>
    </source>
</evidence>
<proteinExistence type="predicted"/>
<evidence type="ECO:0000313" key="2">
    <source>
        <dbReference type="Proteomes" id="UP000263377"/>
    </source>
</evidence>
<accession>A0A373A4G6</accession>